<organism evidence="7 8">
    <name type="scientific">Pristionchus pacificus</name>
    <name type="common">Parasitic nematode worm</name>
    <dbReference type="NCBI Taxonomy" id="54126"/>
    <lineage>
        <taxon>Eukaryota</taxon>
        <taxon>Metazoa</taxon>
        <taxon>Ecdysozoa</taxon>
        <taxon>Nematoda</taxon>
        <taxon>Chromadorea</taxon>
        <taxon>Rhabditida</taxon>
        <taxon>Rhabditina</taxon>
        <taxon>Diplogasteromorpha</taxon>
        <taxon>Diplogasteroidea</taxon>
        <taxon>Neodiplogasteridae</taxon>
        <taxon>Pristionchus</taxon>
    </lineage>
</organism>
<dbReference type="PANTHER" id="PTHR31552">
    <property type="entry name" value="SERPENTINE RECEPTOR CLASS GAMMA"/>
    <property type="match status" value="1"/>
</dbReference>
<comment type="similarity">
    <text evidence="2 6">Belongs to the nematode receptor-like protein srg family.</text>
</comment>
<evidence type="ECO:0000313" key="8">
    <source>
        <dbReference type="Proteomes" id="UP000005239"/>
    </source>
</evidence>
<feature type="transmembrane region" description="Helical" evidence="6">
    <location>
        <begin position="484"/>
        <end position="507"/>
    </location>
</feature>
<dbReference type="GO" id="GO:0004888">
    <property type="term" value="F:transmembrane signaling receptor activity"/>
    <property type="evidence" value="ECO:0007669"/>
    <property type="project" value="InterPro"/>
</dbReference>
<sequence length="823" mass="95013">MCSDVDNFDRFAAILSITNNLKIWRRNYHVIFVILLLLTLFMNFSTRKAMHFVISLKLPIDGMLIFDNSTNAYYVHYDRTANYNSVFSFIVELVFGFITCLICSAYNIFSLRRLLILRRRHSISNAEVSFFLISFFIFLAQVLNLAIVVFYIIAVVFEQPWIYLISDITSLRTSISCCFLVRSGDVSPRNLESSLRNSICLLEVLKMQPIVVFQLVYGIPGVLTYFVVIYAMRKMRSVLNSSFIAIFTITAAIVRFNLKQFNGIISQNIATWINSWISLRLSFEPFFNFFNEWTLRNEAIRLYFRNFLVFLVSLFYYAQNICALLLVLDRFAAIHATATNIRWWNNSYAFVTACGLGLSLIVNLASRYSINGYLLFRSDDVFQGFADKSPLLAVIVQLVFGTIVFLICCVLNVNTIADKTLPYSTHNKHFKSEQEYQDEIKSSAQEFSFFLISFCIFIAQVFLYTIILAAPLPVNPSIRSLRTFTFTILFFASDMFSIGPAFYTLLLPGPIRRFFVDKIRRTRNGRKITAMQVVKIIQLVYGIPGIFAYFAVIYAMHSLRKTLSSSFISIFIVTTVINIFTWLNSWICLRLLSEKFFKHVLETLVPQLYFAQNICVLLLTYNRFSSIYNAVKNTRFVPMEGEKWWKSTYFVVFTSLIFCLFVNVASSPWIYSPFTDLSNVDFQLIGNLTQLAFGSIIFIVCSVLNIVSLRQLFFIKRKTSISKEIPFFWISFSIFLAQVLNLVVVMLFTIIPRPLSAHSLSARSSRIHQSIYVLCFRCFLGGTGVLHRPPPGPNQTSLCAQTEERRTEPHRIFRNVRCDRRLA</sequence>
<comment type="caution">
    <text evidence="6">Lacks conserved residue(s) required for the propagation of feature annotation.</text>
</comment>
<keyword evidence="8" id="KW-1185">Reference proteome</keyword>
<protein>
    <recommendedName>
        <fullName evidence="6">Serpentine receptor class gamma</fullName>
    </recommendedName>
</protein>
<reference evidence="7" key="2">
    <citation type="submission" date="2022-06" db="UniProtKB">
        <authorList>
            <consortium name="EnsemblMetazoa"/>
        </authorList>
    </citation>
    <scope>IDENTIFICATION</scope>
    <source>
        <strain evidence="7">PS312</strain>
    </source>
</reference>
<comment type="subcellular location">
    <subcellularLocation>
        <location evidence="1">Membrane</location>
        <topology evidence="1">Multi-pass membrane protein</topology>
    </subcellularLocation>
</comment>
<keyword evidence="3 6" id="KW-0812">Transmembrane</keyword>
<feature type="transmembrane region" description="Helical" evidence="6">
    <location>
        <begin position="567"/>
        <end position="589"/>
    </location>
</feature>
<feature type="transmembrane region" description="Helical" evidence="6">
    <location>
        <begin position="691"/>
        <end position="715"/>
    </location>
</feature>
<accession>A0A2A6C187</accession>
<dbReference type="GO" id="GO:0016020">
    <property type="term" value="C:membrane"/>
    <property type="evidence" value="ECO:0007669"/>
    <property type="project" value="UniProtKB-SubCell"/>
</dbReference>
<feature type="transmembrane region" description="Helical" evidence="6">
    <location>
        <begin position="348"/>
        <end position="370"/>
    </location>
</feature>
<feature type="transmembrane region" description="Helical" evidence="6">
    <location>
        <begin position="528"/>
        <end position="555"/>
    </location>
</feature>
<dbReference type="GO" id="GO:0007606">
    <property type="term" value="P:sensory perception of chemical stimulus"/>
    <property type="evidence" value="ECO:0007669"/>
    <property type="project" value="UniProtKB-UniRule"/>
</dbReference>
<dbReference type="InterPro" id="IPR000609">
    <property type="entry name" value="7TM_GPCR_serpentine_rcpt_Srg"/>
</dbReference>
<evidence type="ECO:0000256" key="1">
    <source>
        <dbReference type="ARBA" id="ARBA00004141"/>
    </source>
</evidence>
<feature type="transmembrane region" description="Helical" evidence="6">
    <location>
        <begin position="649"/>
        <end position="671"/>
    </location>
</feature>
<dbReference type="Proteomes" id="UP000005239">
    <property type="component" value="Unassembled WGS sequence"/>
</dbReference>
<keyword evidence="4 6" id="KW-1133">Transmembrane helix</keyword>
<dbReference type="EnsemblMetazoa" id="PPA11798.1">
    <property type="protein sequence ID" value="PPA11798.1"/>
    <property type="gene ID" value="WBGene00101352"/>
</dbReference>
<evidence type="ECO:0000256" key="5">
    <source>
        <dbReference type="ARBA" id="ARBA00023136"/>
    </source>
</evidence>
<evidence type="ECO:0000256" key="4">
    <source>
        <dbReference type="ARBA" id="ARBA00022989"/>
    </source>
</evidence>
<keyword evidence="5 6" id="KW-0472">Membrane</keyword>
<feature type="transmembrane region" description="Helical" evidence="6">
    <location>
        <begin position="307"/>
        <end position="328"/>
    </location>
</feature>
<evidence type="ECO:0000256" key="2">
    <source>
        <dbReference type="ARBA" id="ARBA00005692"/>
    </source>
</evidence>
<feature type="transmembrane region" description="Helical" evidence="6">
    <location>
        <begin position="449"/>
        <end position="472"/>
    </location>
</feature>
<feature type="transmembrane region" description="Helical" evidence="6">
    <location>
        <begin position="86"/>
        <end position="109"/>
    </location>
</feature>
<name>A0A2A6C187_PRIPA</name>
<evidence type="ECO:0000313" key="7">
    <source>
        <dbReference type="EnsemblMetazoa" id="PPA11798.1"/>
    </source>
</evidence>
<dbReference type="OrthoDB" id="5828859at2759"/>
<gene>
    <name evidence="7" type="primary">WBGene00101352</name>
</gene>
<feature type="transmembrane region" description="Helical" evidence="6">
    <location>
        <begin position="211"/>
        <end position="232"/>
    </location>
</feature>
<evidence type="ECO:0000256" key="3">
    <source>
        <dbReference type="ARBA" id="ARBA00022692"/>
    </source>
</evidence>
<feature type="transmembrane region" description="Helical" evidence="6">
    <location>
        <begin position="130"/>
        <end position="154"/>
    </location>
</feature>
<dbReference type="PANTHER" id="PTHR31552:SF8">
    <property type="entry name" value="SERPENTINE RECEPTOR CLASS GAMMA"/>
    <property type="match status" value="1"/>
</dbReference>
<evidence type="ECO:0000256" key="6">
    <source>
        <dbReference type="RuleBase" id="RU280813"/>
    </source>
</evidence>
<feature type="transmembrane region" description="Helical" evidence="6">
    <location>
        <begin position="390"/>
        <end position="413"/>
    </location>
</feature>
<accession>A0A8R1UA29</accession>
<feature type="transmembrane region" description="Helical" evidence="6">
    <location>
        <begin position="238"/>
        <end position="257"/>
    </location>
</feature>
<feature type="transmembrane region" description="Helical" evidence="6">
    <location>
        <begin position="28"/>
        <end position="44"/>
    </location>
</feature>
<reference evidence="8" key="1">
    <citation type="journal article" date="2008" name="Nat. Genet.">
        <title>The Pristionchus pacificus genome provides a unique perspective on nematode lifestyle and parasitism.</title>
        <authorList>
            <person name="Dieterich C."/>
            <person name="Clifton S.W."/>
            <person name="Schuster L.N."/>
            <person name="Chinwalla A."/>
            <person name="Delehaunty K."/>
            <person name="Dinkelacker I."/>
            <person name="Fulton L."/>
            <person name="Fulton R."/>
            <person name="Godfrey J."/>
            <person name="Minx P."/>
            <person name="Mitreva M."/>
            <person name="Roeseler W."/>
            <person name="Tian H."/>
            <person name="Witte H."/>
            <person name="Yang S.P."/>
            <person name="Wilson R.K."/>
            <person name="Sommer R.J."/>
        </authorList>
    </citation>
    <scope>NUCLEOTIDE SEQUENCE [LARGE SCALE GENOMIC DNA]</scope>
    <source>
        <strain evidence="8">PS312</strain>
    </source>
</reference>
<dbReference type="Pfam" id="PF02118">
    <property type="entry name" value="Srg"/>
    <property type="match status" value="2"/>
</dbReference>
<dbReference type="AlphaFoldDB" id="A0A2A6C187"/>
<feature type="transmembrane region" description="Helical" evidence="6">
    <location>
        <begin position="727"/>
        <end position="751"/>
    </location>
</feature>
<proteinExistence type="inferred from homology"/>